<evidence type="ECO:0000313" key="1">
    <source>
        <dbReference type="EMBL" id="KIM35768.1"/>
    </source>
</evidence>
<organism evidence="1 2">
    <name type="scientific">Hebeloma cylindrosporum</name>
    <dbReference type="NCBI Taxonomy" id="76867"/>
    <lineage>
        <taxon>Eukaryota</taxon>
        <taxon>Fungi</taxon>
        <taxon>Dikarya</taxon>
        <taxon>Basidiomycota</taxon>
        <taxon>Agaricomycotina</taxon>
        <taxon>Agaricomycetes</taxon>
        <taxon>Agaricomycetidae</taxon>
        <taxon>Agaricales</taxon>
        <taxon>Agaricineae</taxon>
        <taxon>Hymenogastraceae</taxon>
        <taxon>Hebeloma</taxon>
    </lineage>
</organism>
<reference evidence="2" key="2">
    <citation type="submission" date="2015-01" db="EMBL/GenBank/DDBJ databases">
        <title>Evolutionary Origins and Diversification of the Mycorrhizal Mutualists.</title>
        <authorList>
            <consortium name="DOE Joint Genome Institute"/>
            <consortium name="Mycorrhizal Genomics Consortium"/>
            <person name="Kohler A."/>
            <person name="Kuo A."/>
            <person name="Nagy L.G."/>
            <person name="Floudas D."/>
            <person name="Copeland A."/>
            <person name="Barry K.W."/>
            <person name="Cichocki N."/>
            <person name="Veneault-Fourrey C."/>
            <person name="LaButti K."/>
            <person name="Lindquist E.A."/>
            <person name="Lipzen A."/>
            <person name="Lundell T."/>
            <person name="Morin E."/>
            <person name="Murat C."/>
            <person name="Riley R."/>
            <person name="Ohm R."/>
            <person name="Sun H."/>
            <person name="Tunlid A."/>
            <person name="Henrissat B."/>
            <person name="Grigoriev I.V."/>
            <person name="Hibbett D.S."/>
            <person name="Martin F."/>
        </authorList>
    </citation>
    <scope>NUCLEOTIDE SEQUENCE [LARGE SCALE GENOMIC DNA]</scope>
    <source>
        <strain evidence="2">h7</strain>
    </source>
</reference>
<protein>
    <recommendedName>
        <fullName evidence="3">F-box domain-containing protein</fullName>
    </recommendedName>
</protein>
<dbReference type="InterPro" id="IPR032675">
    <property type="entry name" value="LRR_dom_sf"/>
</dbReference>
<dbReference type="Proteomes" id="UP000053424">
    <property type="component" value="Unassembled WGS sequence"/>
</dbReference>
<evidence type="ECO:0000313" key="2">
    <source>
        <dbReference type="Proteomes" id="UP000053424"/>
    </source>
</evidence>
<dbReference type="SUPFAM" id="SSF52047">
    <property type="entry name" value="RNI-like"/>
    <property type="match status" value="1"/>
</dbReference>
<reference evidence="1 2" key="1">
    <citation type="submission" date="2014-04" db="EMBL/GenBank/DDBJ databases">
        <authorList>
            <consortium name="DOE Joint Genome Institute"/>
            <person name="Kuo A."/>
            <person name="Gay G."/>
            <person name="Dore J."/>
            <person name="Kohler A."/>
            <person name="Nagy L.G."/>
            <person name="Floudas D."/>
            <person name="Copeland A."/>
            <person name="Barry K.W."/>
            <person name="Cichocki N."/>
            <person name="Veneault-Fourrey C."/>
            <person name="LaButti K."/>
            <person name="Lindquist E.A."/>
            <person name="Lipzen A."/>
            <person name="Lundell T."/>
            <person name="Morin E."/>
            <person name="Murat C."/>
            <person name="Sun H."/>
            <person name="Tunlid A."/>
            <person name="Henrissat B."/>
            <person name="Grigoriev I.V."/>
            <person name="Hibbett D.S."/>
            <person name="Martin F."/>
            <person name="Nordberg H.P."/>
            <person name="Cantor M.N."/>
            <person name="Hua S.X."/>
        </authorList>
    </citation>
    <scope>NUCLEOTIDE SEQUENCE [LARGE SCALE GENOMIC DNA]</scope>
    <source>
        <strain evidence="2">h7</strain>
    </source>
</reference>
<dbReference type="Gene3D" id="3.80.10.10">
    <property type="entry name" value="Ribonuclease Inhibitor"/>
    <property type="match status" value="1"/>
</dbReference>
<keyword evidence="2" id="KW-1185">Reference proteome</keyword>
<dbReference type="HOGENOM" id="CLU_035624_0_0_1"/>
<dbReference type="EMBL" id="KN831814">
    <property type="protein sequence ID" value="KIM35768.1"/>
    <property type="molecule type" value="Genomic_DNA"/>
</dbReference>
<name>A0A0C2XCZ8_HEBCY</name>
<accession>A0A0C2XCZ8</accession>
<dbReference type="AlphaFoldDB" id="A0A0C2XCZ8"/>
<dbReference type="OrthoDB" id="2745898at2759"/>
<gene>
    <name evidence="1" type="ORF">M413DRAFT_32232</name>
</gene>
<sequence>MSFLPTLPPETIENIIDILAQDDPDHSRLKTCSLVCQMFLELCRKHIFASITIDGQKLAVPKPTSAALVRLLSSTPEIAEHIRKLHWRMLVEEFEDRSLPGILEKITKLQSLAISWPREHRQWRKNSLRTAILYLLHLPTLVRLEMTENQDFVFADLIPCTNLREFQLDCTKPVEAEHTLPLTLPHPPLQLRHLFVGSECFTAMSMIGASLRPDGKPIFNLAVLSSITIRLWRHEDFEASRQLFQHCSKLTEIQLLLRSPPLTWMGIAKMLKPSIETLTHLHFEIGFQDETGTNDPLAGLVAELEEIRYQPNAVEKITIDVGAWSDSEFNQGDDWGLLDRVLTQSGWSKLERVSLKIYIWVCEREDDLEVTLKSLPQAQLPRLSSSPSIVFQFSIVDRSDGY</sequence>
<evidence type="ECO:0008006" key="3">
    <source>
        <dbReference type="Google" id="ProtNLM"/>
    </source>
</evidence>
<proteinExistence type="predicted"/>